<dbReference type="NCBIfam" id="TIGR04183">
    <property type="entry name" value="Por_Secre_tail"/>
    <property type="match status" value="1"/>
</dbReference>
<dbReference type="SUPFAM" id="SSF51126">
    <property type="entry name" value="Pectin lyase-like"/>
    <property type="match status" value="1"/>
</dbReference>
<evidence type="ECO:0000313" key="2">
    <source>
        <dbReference type="EMBL" id="MFD0962889.1"/>
    </source>
</evidence>
<dbReference type="InterPro" id="IPR026444">
    <property type="entry name" value="Secre_tail"/>
</dbReference>
<sequence>MKKHEEKAILCEVFNGLIHKIMRCFLFTFLFSFSTYAQINLYVQPDAPSNVSANGSLANPYNDISSTVDLVEAGGGGNVIIINGSYDMGSNSVFINTAATTSTTVTIKPQSENGVKLTFTGRKGFEFDEASSYINLQGLELYGKTDVLDYWSIVAQAFWGDDSIARNGGLAILLDGHNINIEDNYIHDWYQKGIEIRDGRYIVVKGNIIKNIAKTSLSGGHGIMRQQKGQEYFDNDVNGLYRWDINENMIFNVEQRIYSWVPKKGFIEMVIDEGKSILIDDPKDTDGNQEHMSARIKNNVVAFGSVDHIRLKSTPNLEVSHNSIYAYGANADGITDKQGDTNTPQFTNFKCHNNAAQTVVGISAIEIDKAVEQTNNTGGTPDVSGNYAMDGKIKPPSQSGLTRLTNGQLFVNPTAGNFRINPTLNLPSSTGVSTVVLDELDQKATGFNVTVSPDDFNLDHLKLTQTILDNIPGINDGISNNETVFTDFGNMAANYHTIDFDVVNGDWKIDTESPSTQEFRLNEVYYTWYESIATNYLNSSGSEYERIRWGDSEIKQDQVFQSDWLTVCQIKNDSNTLINGYDNDFTLDGDILIDFENFTPQTGDTFDLMSASSIVTNNTGDLFDRVLFEGFTPENYTLTIATNVAGDKVLRLTIEAPLDVDLFFIDQQNEIKIIPNPNNGQFKLKTNIDIDSIEVFNFLGKKIDYKNIIRVNDGYFFTAQHLTQGVYIIKTNVKNLKFIVK</sequence>
<comment type="caution">
    <text evidence="2">The sequence shown here is derived from an EMBL/GenBank/DDBJ whole genome shotgun (WGS) entry which is preliminary data.</text>
</comment>
<dbReference type="Gene3D" id="2.160.20.10">
    <property type="entry name" value="Single-stranded right-handed beta-helix, Pectin lyase-like"/>
    <property type="match status" value="1"/>
</dbReference>
<gene>
    <name evidence="2" type="ORF">ACFQ1O_02605</name>
</gene>
<reference evidence="3" key="1">
    <citation type="journal article" date="2019" name="Int. J. Syst. Evol. Microbiol.">
        <title>The Global Catalogue of Microorganisms (GCM) 10K type strain sequencing project: providing services to taxonomists for standard genome sequencing and annotation.</title>
        <authorList>
            <consortium name="The Broad Institute Genomics Platform"/>
            <consortium name="The Broad Institute Genome Sequencing Center for Infectious Disease"/>
            <person name="Wu L."/>
            <person name="Ma J."/>
        </authorList>
    </citation>
    <scope>NUCLEOTIDE SEQUENCE [LARGE SCALE GENOMIC DNA]</scope>
    <source>
        <strain evidence="3">CCUG 62114</strain>
    </source>
</reference>
<name>A0ABW3HZ82_9FLAO</name>
<protein>
    <submittedName>
        <fullName evidence="2">T9SS type A sorting domain-containing protein</fullName>
    </submittedName>
</protein>
<keyword evidence="1" id="KW-0732">Signal</keyword>
<dbReference type="InterPro" id="IPR011050">
    <property type="entry name" value="Pectin_lyase_fold/virulence"/>
</dbReference>
<evidence type="ECO:0000313" key="3">
    <source>
        <dbReference type="Proteomes" id="UP001596997"/>
    </source>
</evidence>
<organism evidence="2 3">
    <name type="scientific">Pseudofulvibacter geojedonensis</name>
    <dbReference type="NCBI Taxonomy" id="1123758"/>
    <lineage>
        <taxon>Bacteria</taxon>
        <taxon>Pseudomonadati</taxon>
        <taxon>Bacteroidota</taxon>
        <taxon>Flavobacteriia</taxon>
        <taxon>Flavobacteriales</taxon>
        <taxon>Flavobacteriaceae</taxon>
        <taxon>Pseudofulvibacter</taxon>
    </lineage>
</organism>
<proteinExistence type="predicted"/>
<accession>A0ABW3HZ82</accession>
<dbReference type="InterPro" id="IPR012334">
    <property type="entry name" value="Pectin_lyas_fold"/>
</dbReference>
<evidence type="ECO:0000256" key="1">
    <source>
        <dbReference type="ARBA" id="ARBA00022729"/>
    </source>
</evidence>
<dbReference type="Proteomes" id="UP001596997">
    <property type="component" value="Unassembled WGS sequence"/>
</dbReference>
<keyword evidence="3" id="KW-1185">Reference proteome</keyword>
<dbReference type="EMBL" id="JBHTJM010000002">
    <property type="protein sequence ID" value="MFD0962889.1"/>
    <property type="molecule type" value="Genomic_DNA"/>
</dbReference>